<organism evidence="11 12">
    <name type="scientific">Solidesulfovibrio carbinoliphilus subsp. oakridgensis</name>
    <dbReference type="NCBI Taxonomy" id="694327"/>
    <lineage>
        <taxon>Bacteria</taxon>
        <taxon>Pseudomonadati</taxon>
        <taxon>Thermodesulfobacteriota</taxon>
        <taxon>Desulfovibrionia</taxon>
        <taxon>Desulfovibrionales</taxon>
        <taxon>Desulfovibrionaceae</taxon>
        <taxon>Solidesulfovibrio</taxon>
    </lineage>
</organism>
<dbReference type="eggNOG" id="COG0603">
    <property type="taxonomic scope" value="Bacteria"/>
</dbReference>
<dbReference type="RefSeq" id="WP_009181699.1">
    <property type="nucleotide sequence ID" value="NZ_CM001368.1"/>
</dbReference>
<comment type="similarity">
    <text evidence="8">Belongs to the QueC family.</text>
</comment>
<keyword evidence="12" id="KW-1185">Reference proteome</keyword>
<dbReference type="SUPFAM" id="SSF52402">
    <property type="entry name" value="Adenine nucleotide alpha hydrolases-like"/>
    <property type="match status" value="1"/>
</dbReference>
<evidence type="ECO:0000256" key="10">
    <source>
        <dbReference type="ARBA" id="ARBA00047890"/>
    </source>
</evidence>
<keyword evidence="3" id="KW-0479">Metal-binding</keyword>
<comment type="pathway">
    <text evidence="1">Purine metabolism; 7-cyano-7-deazaguanine biosynthesis.</text>
</comment>
<evidence type="ECO:0000313" key="11">
    <source>
        <dbReference type="EMBL" id="EHJ48323.1"/>
    </source>
</evidence>
<dbReference type="Gene3D" id="3.40.50.620">
    <property type="entry name" value="HUPs"/>
    <property type="match status" value="1"/>
</dbReference>
<keyword evidence="5" id="KW-0671">Queuosine biosynthesis</keyword>
<dbReference type="STRING" id="694327.DFW101_2318"/>
<proteinExistence type="inferred from homology"/>
<dbReference type="InterPro" id="IPR014729">
    <property type="entry name" value="Rossmann-like_a/b/a_fold"/>
</dbReference>
<dbReference type="GO" id="GO:0046872">
    <property type="term" value="F:metal ion binding"/>
    <property type="evidence" value="ECO:0007669"/>
    <property type="project" value="UniProtKB-KW"/>
</dbReference>
<protein>
    <recommendedName>
        <fullName evidence="9">7-cyano-7-deazaguanine synthase</fullName>
        <ecNumber evidence="9">6.3.4.20</ecNumber>
    </recommendedName>
</protein>
<dbReference type="GO" id="GO:0005524">
    <property type="term" value="F:ATP binding"/>
    <property type="evidence" value="ECO:0007669"/>
    <property type="project" value="UniProtKB-KW"/>
</dbReference>
<comment type="catalytic activity">
    <reaction evidence="10">
        <text>7-carboxy-7-carbaguanine + NH4(+) + 2 ATP = 7-cyano-7-carbaguanine + 2 AMP + 2 diphosphate + 2 H(+)</text>
        <dbReference type="Rhea" id="RHEA:27982"/>
        <dbReference type="ChEBI" id="CHEBI:15378"/>
        <dbReference type="ChEBI" id="CHEBI:28938"/>
        <dbReference type="ChEBI" id="CHEBI:30616"/>
        <dbReference type="ChEBI" id="CHEBI:33019"/>
        <dbReference type="ChEBI" id="CHEBI:45075"/>
        <dbReference type="ChEBI" id="CHEBI:61036"/>
        <dbReference type="ChEBI" id="CHEBI:456215"/>
        <dbReference type="EC" id="6.3.4.20"/>
    </reaction>
</comment>
<dbReference type="PANTHER" id="PTHR42914:SF1">
    <property type="entry name" value="7-CYANO-7-DEAZAGUANINE SYNTHASE"/>
    <property type="match status" value="1"/>
</dbReference>
<keyword evidence="7" id="KW-0067">ATP-binding</keyword>
<dbReference type="Pfam" id="PF06508">
    <property type="entry name" value="QueC"/>
    <property type="match status" value="1"/>
</dbReference>
<dbReference type="Proteomes" id="UP000004662">
    <property type="component" value="Chromosome"/>
</dbReference>
<evidence type="ECO:0000256" key="5">
    <source>
        <dbReference type="ARBA" id="ARBA00022785"/>
    </source>
</evidence>
<dbReference type="EC" id="6.3.4.20" evidence="9"/>
<keyword evidence="2" id="KW-0436">Ligase</keyword>
<evidence type="ECO:0000256" key="2">
    <source>
        <dbReference type="ARBA" id="ARBA00022598"/>
    </source>
</evidence>
<evidence type="ECO:0000313" key="12">
    <source>
        <dbReference type="Proteomes" id="UP000004662"/>
    </source>
</evidence>
<dbReference type="GO" id="GO:0016874">
    <property type="term" value="F:ligase activity"/>
    <property type="evidence" value="ECO:0007669"/>
    <property type="project" value="UniProtKB-KW"/>
</dbReference>
<dbReference type="HOGENOM" id="CLU_081854_1_0_7"/>
<evidence type="ECO:0000256" key="9">
    <source>
        <dbReference type="ARBA" id="ARBA00039149"/>
    </source>
</evidence>
<dbReference type="AlphaFoldDB" id="G7QAY2"/>
<dbReference type="OrthoDB" id="9789567at2"/>
<keyword evidence="6" id="KW-0862">Zinc</keyword>
<evidence type="ECO:0000256" key="4">
    <source>
        <dbReference type="ARBA" id="ARBA00022741"/>
    </source>
</evidence>
<dbReference type="GO" id="GO:0008616">
    <property type="term" value="P:tRNA queuosine(34) biosynthetic process"/>
    <property type="evidence" value="ECO:0007669"/>
    <property type="project" value="UniProtKB-KW"/>
</dbReference>
<gene>
    <name evidence="11" type="ORF">DFW101_2318</name>
</gene>
<dbReference type="PANTHER" id="PTHR42914">
    <property type="entry name" value="7-CYANO-7-DEAZAGUANINE SYNTHASE"/>
    <property type="match status" value="1"/>
</dbReference>
<reference evidence="12" key="1">
    <citation type="journal article" date="2015" name="Genome Announc.">
        <title>High-Quality Draft Genome Sequence of Desulfovibrio carbinoliphilus FW-101-2B, an Organic Acid-Oxidizing Sulfate-Reducing Bacterium Isolated from Uranium(VI)-Contaminated Groundwater.</title>
        <authorList>
            <person name="Ramsay B.D."/>
            <person name="Hwang C."/>
            <person name="Woo H.L."/>
            <person name="Carroll S.L."/>
            <person name="Lucas S."/>
            <person name="Han J."/>
            <person name="Lapidus A.L."/>
            <person name="Cheng J.F."/>
            <person name="Goodwin L.A."/>
            <person name="Pitluck S."/>
            <person name="Peters L."/>
            <person name="Chertkov O."/>
            <person name="Held B."/>
            <person name="Detter J.C."/>
            <person name="Han C.S."/>
            <person name="Tapia R."/>
            <person name="Land M.L."/>
            <person name="Hauser L.J."/>
            <person name="Kyrpides N.C."/>
            <person name="Ivanova N.N."/>
            <person name="Mikhailova N."/>
            <person name="Pagani I."/>
            <person name="Woyke T."/>
            <person name="Arkin A.P."/>
            <person name="Dehal P."/>
            <person name="Chivian D."/>
            <person name="Criddle C.S."/>
            <person name="Wu W."/>
            <person name="Chakraborty R."/>
            <person name="Hazen T.C."/>
            <person name="Fields M.W."/>
        </authorList>
    </citation>
    <scope>NUCLEOTIDE SEQUENCE [LARGE SCALE GENOMIC DNA]</scope>
    <source>
        <strain evidence="12">FW-101-2B</strain>
    </source>
</reference>
<evidence type="ECO:0000256" key="7">
    <source>
        <dbReference type="ARBA" id="ARBA00022840"/>
    </source>
</evidence>
<dbReference type="EMBL" id="CM001368">
    <property type="protein sequence ID" value="EHJ48323.1"/>
    <property type="molecule type" value="Genomic_DNA"/>
</dbReference>
<evidence type="ECO:0000256" key="6">
    <source>
        <dbReference type="ARBA" id="ARBA00022833"/>
    </source>
</evidence>
<evidence type="ECO:0000256" key="8">
    <source>
        <dbReference type="ARBA" id="ARBA00037993"/>
    </source>
</evidence>
<evidence type="ECO:0000256" key="1">
    <source>
        <dbReference type="ARBA" id="ARBA00005061"/>
    </source>
</evidence>
<name>G7QAY2_9BACT</name>
<accession>G7QAY2</accession>
<dbReference type="InterPro" id="IPR018317">
    <property type="entry name" value="QueC"/>
</dbReference>
<sequence length="201" mass="21982">MVKNSAILLSGGMDSTSLAFWKKPNFAFTIDYGQKAAMAEIRAARQVAKEIGISHDTIAIDCSSLGSGDMAMAAPLPNAPSTDWWPFRNQLLITLAAMKAICRNINLLYIGLVKSDSSYKDGCSDFVDKISRTLSFQEGNIEVMAPAIDMTAAELVNMSKIPRTLLAWSHSCHVSDFACGRCRGCNKHRLVMEECYGKESC</sequence>
<keyword evidence="4" id="KW-0547">Nucleotide-binding</keyword>
<evidence type="ECO:0000256" key="3">
    <source>
        <dbReference type="ARBA" id="ARBA00022723"/>
    </source>
</evidence>